<dbReference type="Proteomes" id="UP000276133">
    <property type="component" value="Unassembled WGS sequence"/>
</dbReference>
<organism evidence="1 2">
    <name type="scientific">Brachionus plicatilis</name>
    <name type="common">Marine rotifer</name>
    <name type="synonym">Brachionus muelleri</name>
    <dbReference type="NCBI Taxonomy" id="10195"/>
    <lineage>
        <taxon>Eukaryota</taxon>
        <taxon>Metazoa</taxon>
        <taxon>Spiralia</taxon>
        <taxon>Gnathifera</taxon>
        <taxon>Rotifera</taxon>
        <taxon>Eurotatoria</taxon>
        <taxon>Monogononta</taxon>
        <taxon>Pseudotrocha</taxon>
        <taxon>Ploima</taxon>
        <taxon>Brachionidae</taxon>
        <taxon>Brachionus</taxon>
    </lineage>
</organism>
<keyword evidence="2" id="KW-1185">Reference proteome</keyword>
<sequence>MRCLSKSYQAINGQPVLFTLHERIANIEFFKIEHLNILSLFWIYFINQLIEKKFCIFFDCQIRFLFNSNKLETLPQSMPIFVLY</sequence>
<gene>
    <name evidence="1" type="ORF">BpHYR1_053837</name>
</gene>
<comment type="caution">
    <text evidence="1">The sequence shown here is derived from an EMBL/GenBank/DDBJ whole genome shotgun (WGS) entry which is preliminary data.</text>
</comment>
<dbReference type="EMBL" id="REGN01004224">
    <property type="protein sequence ID" value="RNA18539.1"/>
    <property type="molecule type" value="Genomic_DNA"/>
</dbReference>
<reference evidence="1 2" key="1">
    <citation type="journal article" date="2018" name="Sci. Rep.">
        <title>Genomic signatures of local adaptation to the degree of environmental predictability in rotifers.</title>
        <authorList>
            <person name="Franch-Gras L."/>
            <person name="Hahn C."/>
            <person name="Garcia-Roger E.M."/>
            <person name="Carmona M.J."/>
            <person name="Serra M."/>
            <person name="Gomez A."/>
        </authorList>
    </citation>
    <scope>NUCLEOTIDE SEQUENCE [LARGE SCALE GENOMIC DNA]</scope>
    <source>
        <strain evidence="1">HYR1</strain>
    </source>
</reference>
<evidence type="ECO:0000313" key="2">
    <source>
        <dbReference type="Proteomes" id="UP000276133"/>
    </source>
</evidence>
<proteinExistence type="predicted"/>
<protein>
    <submittedName>
        <fullName evidence="1">Uncharacterized protein</fullName>
    </submittedName>
</protein>
<evidence type="ECO:0000313" key="1">
    <source>
        <dbReference type="EMBL" id="RNA18539.1"/>
    </source>
</evidence>
<accession>A0A3M7R504</accession>
<name>A0A3M7R504_BRAPC</name>
<dbReference type="AlphaFoldDB" id="A0A3M7R504"/>